<organism evidence="3 4">
    <name type="scientific">Methylorubrum podarium</name>
    <dbReference type="NCBI Taxonomy" id="200476"/>
    <lineage>
        <taxon>Bacteria</taxon>
        <taxon>Pseudomonadati</taxon>
        <taxon>Pseudomonadota</taxon>
        <taxon>Alphaproteobacteria</taxon>
        <taxon>Hyphomicrobiales</taxon>
        <taxon>Methylobacteriaceae</taxon>
        <taxon>Methylorubrum</taxon>
    </lineage>
</organism>
<accession>A0ABV1QKP1</accession>
<dbReference type="PANTHER" id="PTHR43252:SF7">
    <property type="entry name" value="TRANSCRIPTIONAL REGULATOR YQJI"/>
    <property type="match status" value="1"/>
</dbReference>
<evidence type="ECO:0000259" key="2">
    <source>
        <dbReference type="Pfam" id="PF03551"/>
    </source>
</evidence>
<feature type="region of interest" description="Disordered" evidence="1">
    <location>
        <begin position="16"/>
        <end position="41"/>
    </location>
</feature>
<dbReference type="EMBL" id="JBELQE010000050">
    <property type="protein sequence ID" value="MER2249911.1"/>
    <property type="molecule type" value="Genomic_DNA"/>
</dbReference>
<dbReference type="Gene3D" id="1.10.10.10">
    <property type="entry name" value="Winged helix-like DNA-binding domain superfamily/Winged helix DNA-binding domain"/>
    <property type="match status" value="1"/>
</dbReference>
<proteinExistence type="predicted"/>
<comment type="caution">
    <text evidence="3">The sequence shown here is derived from an EMBL/GenBank/DDBJ whole genome shotgun (WGS) entry which is preliminary data.</text>
</comment>
<evidence type="ECO:0000256" key="1">
    <source>
        <dbReference type="SAM" id="MobiDB-lite"/>
    </source>
</evidence>
<feature type="domain" description="Transcription regulator PadR N-terminal" evidence="2">
    <location>
        <begin position="57"/>
        <end position="126"/>
    </location>
</feature>
<dbReference type="InterPro" id="IPR005149">
    <property type="entry name" value="Tscrpt_reg_PadR_N"/>
</dbReference>
<dbReference type="InterPro" id="IPR036390">
    <property type="entry name" value="WH_DNA-bd_sf"/>
</dbReference>
<feature type="compositionally biased region" description="Basic residues" evidence="1">
    <location>
        <begin position="23"/>
        <end position="32"/>
    </location>
</feature>
<dbReference type="PANTHER" id="PTHR43252">
    <property type="entry name" value="TRANSCRIPTIONAL REGULATOR YQJI"/>
    <property type="match status" value="1"/>
</dbReference>
<reference evidence="3 4" key="1">
    <citation type="submission" date="2024-06" db="EMBL/GenBank/DDBJ databases">
        <authorList>
            <person name="Campbell A.G."/>
        </authorList>
    </citation>
    <scope>NUCLEOTIDE SEQUENCE [LARGE SCALE GENOMIC DNA]</scope>
    <source>
        <strain evidence="3 4">EM12</strain>
    </source>
</reference>
<dbReference type="InterPro" id="IPR036388">
    <property type="entry name" value="WH-like_DNA-bd_sf"/>
</dbReference>
<dbReference type="Pfam" id="PF03551">
    <property type="entry name" value="PadR"/>
    <property type="match status" value="1"/>
</dbReference>
<protein>
    <submittedName>
        <fullName evidence="3">PadR family transcriptional regulator</fullName>
    </submittedName>
</protein>
<name>A0ABV1QKP1_9HYPH</name>
<sequence length="196" mass="21618">MRHFFRSHHPFHDFFAREDRHDRPPHHRRHHEGPHFGRGGRGGLGRFFAHGDLRLVILHLIAEKPRHGYEIIKAIEEQVGGAYSPSPGTIYPTLTLLEELGHVTVSDGDGAKKLHTITDEGRAYLEAQRAILDPLLARMAEAARTHGGGPAPQVVRAMENLKLALRLRLSRGPLSTDEVNAVAAAIDAAATAVERA</sequence>
<dbReference type="Proteomes" id="UP001480955">
    <property type="component" value="Unassembled WGS sequence"/>
</dbReference>
<keyword evidence="4" id="KW-1185">Reference proteome</keyword>
<evidence type="ECO:0000313" key="4">
    <source>
        <dbReference type="Proteomes" id="UP001480955"/>
    </source>
</evidence>
<dbReference type="SUPFAM" id="SSF46785">
    <property type="entry name" value="Winged helix' DNA-binding domain"/>
    <property type="match status" value="1"/>
</dbReference>
<evidence type="ECO:0000313" key="3">
    <source>
        <dbReference type="EMBL" id="MER2249911.1"/>
    </source>
</evidence>
<gene>
    <name evidence="3" type="ORF">ABS772_08290</name>
</gene>
<dbReference type="RefSeq" id="WP_350393675.1">
    <property type="nucleotide sequence ID" value="NZ_JBELQE010000050.1"/>
</dbReference>